<dbReference type="Gene3D" id="3.40.50.300">
    <property type="entry name" value="P-loop containing nucleotide triphosphate hydrolases"/>
    <property type="match status" value="3"/>
</dbReference>
<sequence length="760" mass="82522">MLPPRSVLLVFSIFAYLSLIHSFSLPKAAFPKSRIESITVKNLAIVKDAQLKDLSSRLTVVTGETGAGKSLVTSAIGLACGDAASKDKSRQFNPDGGAFEDSFVTLTAQLHDEALIAVSKKLKLLSLDSAIPVLESTNTLTITRTIKRVGKNGNKIRSTCTLNSCSAHLKDLKLIVAPLIARIDANAAATVLSRSESRINAIDRGVEEKIMREAKSEYRKYRVGRSRRMKIERDLASSLPPSFKGMSMENDGDATTLRHWVEELNTFQEKWSLFRDNVVADIENNQDSSEPECEADADNSPTAATSSALSIPSMMSLPQCAIELSKVNWEGGDGGWEAMLSLKNALVTHDKSYHAASEALMTLSSKSTLESAASSVEKTRDLLYDTASDQSSTVYDQSEKAHDLLNEVEATIQRCAEQIENRILNKLEASRPYVTLEELDELLVDWKSLARKHGISPEQVCGCHGGLRSELEGADENREKLPRAIIEESKALLKYQECCKLLTEDRKRVAEMLGEKVTELLPSLGMEAELIVDVRRKMGIEFGLEVKGGGLWGGKVEGDSVGIDVVDFLLLNNKATEAGKVEETASSGERARILLAIETCLPGSIGVGDYSGGISLNDFEFEDGGAEGLEKEEMEEEWTGLAKSTPISVLYDEIDSHVGGRAAVAVAKLLSNQGKSGSQIISITHNAAIASMADRHIVVEKKGDEADGVDVKVTSVIGSEREDEIARMAGGEMVSEEDSIAFSRALLKEGMEFREQTAAL</sequence>
<evidence type="ECO:0000256" key="2">
    <source>
        <dbReference type="ARBA" id="ARBA00021315"/>
    </source>
</evidence>
<dbReference type="Pfam" id="PF13476">
    <property type="entry name" value="AAA_23"/>
    <property type="match status" value="1"/>
</dbReference>
<comment type="caution">
    <text evidence="11">The sequence shown here is derived from an EMBL/GenBank/DDBJ whole genome shotgun (WGS) entry which is preliminary data.</text>
</comment>
<evidence type="ECO:0000313" key="12">
    <source>
        <dbReference type="Proteomes" id="UP001162640"/>
    </source>
</evidence>
<keyword evidence="9" id="KW-0732">Signal</keyword>
<comment type="similarity">
    <text evidence="1">Belongs to the RecN family.</text>
</comment>
<evidence type="ECO:0000256" key="5">
    <source>
        <dbReference type="ARBA" id="ARBA00022840"/>
    </source>
</evidence>
<evidence type="ECO:0000313" key="11">
    <source>
        <dbReference type="EMBL" id="GMH69835.1"/>
    </source>
</evidence>
<dbReference type="EMBL" id="BLQM01000152">
    <property type="protein sequence ID" value="GMH69835.1"/>
    <property type="molecule type" value="Genomic_DNA"/>
</dbReference>
<evidence type="ECO:0000256" key="6">
    <source>
        <dbReference type="ARBA" id="ARBA00023204"/>
    </source>
</evidence>
<keyword evidence="3" id="KW-0547">Nucleotide-binding</keyword>
<dbReference type="SUPFAM" id="SSF52540">
    <property type="entry name" value="P-loop containing nucleoside triphosphate hydrolases"/>
    <property type="match status" value="1"/>
</dbReference>
<dbReference type="AlphaFoldDB" id="A0A9W7ALA0"/>
<name>A0A9W7ALA0_9STRA</name>
<evidence type="ECO:0000256" key="7">
    <source>
        <dbReference type="ARBA" id="ARBA00033408"/>
    </source>
</evidence>
<feature type="chain" id="PRO_5040860157" description="DNA repair protein RecN" evidence="9">
    <location>
        <begin position="23"/>
        <end position="760"/>
    </location>
</feature>
<evidence type="ECO:0000259" key="10">
    <source>
        <dbReference type="Pfam" id="PF13476"/>
    </source>
</evidence>
<dbReference type="GO" id="GO:0016887">
    <property type="term" value="F:ATP hydrolysis activity"/>
    <property type="evidence" value="ECO:0007669"/>
    <property type="project" value="InterPro"/>
</dbReference>
<dbReference type="GO" id="GO:0005524">
    <property type="term" value="F:ATP binding"/>
    <property type="evidence" value="ECO:0007669"/>
    <property type="project" value="UniProtKB-KW"/>
</dbReference>
<evidence type="ECO:0000256" key="4">
    <source>
        <dbReference type="ARBA" id="ARBA00022763"/>
    </source>
</evidence>
<evidence type="ECO:0000256" key="3">
    <source>
        <dbReference type="ARBA" id="ARBA00022741"/>
    </source>
</evidence>
<dbReference type="Proteomes" id="UP001162640">
    <property type="component" value="Unassembled WGS sequence"/>
</dbReference>
<protein>
    <recommendedName>
        <fullName evidence="2">DNA repair protein RecN</fullName>
    </recommendedName>
    <alternativeName>
        <fullName evidence="7">Recombination protein N</fullName>
    </alternativeName>
</protein>
<accession>A0A9W7ALA0</accession>
<evidence type="ECO:0000256" key="8">
    <source>
        <dbReference type="SAM" id="MobiDB-lite"/>
    </source>
</evidence>
<evidence type="ECO:0000256" key="1">
    <source>
        <dbReference type="ARBA" id="ARBA00009441"/>
    </source>
</evidence>
<feature type="region of interest" description="Disordered" evidence="8">
    <location>
        <begin position="284"/>
        <end position="307"/>
    </location>
</feature>
<reference evidence="12" key="1">
    <citation type="journal article" date="2023" name="Commun. Biol.">
        <title>Genome analysis of Parmales, the sister group of diatoms, reveals the evolutionary specialization of diatoms from phago-mixotrophs to photoautotrophs.</title>
        <authorList>
            <person name="Ban H."/>
            <person name="Sato S."/>
            <person name="Yoshikawa S."/>
            <person name="Yamada K."/>
            <person name="Nakamura Y."/>
            <person name="Ichinomiya M."/>
            <person name="Sato N."/>
            <person name="Blanc-Mathieu R."/>
            <person name="Endo H."/>
            <person name="Kuwata A."/>
            <person name="Ogata H."/>
        </authorList>
    </citation>
    <scope>NUCLEOTIDE SEQUENCE [LARGE SCALE GENOMIC DNA]</scope>
</reference>
<dbReference type="InterPro" id="IPR004604">
    <property type="entry name" value="DNA_recomb/repair_RecN"/>
</dbReference>
<evidence type="ECO:0000256" key="9">
    <source>
        <dbReference type="SAM" id="SignalP"/>
    </source>
</evidence>
<dbReference type="InterPro" id="IPR038729">
    <property type="entry name" value="Rad50/SbcC_AAA"/>
</dbReference>
<feature type="domain" description="Rad50/SbcC-type AAA" evidence="10">
    <location>
        <begin position="37"/>
        <end position="158"/>
    </location>
</feature>
<gene>
    <name evidence="11" type="ORF">TL16_g05254</name>
</gene>
<dbReference type="InterPro" id="IPR027417">
    <property type="entry name" value="P-loop_NTPase"/>
</dbReference>
<dbReference type="GO" id="GO:0006310">
    <property type="term" value="P:DNA recombination"/>
    <property type="evidence" value="ECO:0007669"/>
    <property type="project" value="InterPro"/>
</dbReference>
<organism evidence="11 12">
    <name type="scientific">Triparma laevis f. inornata</name>
    <dbReference type="NCBI Taxonomy" id="1714386"/>
    <lineage>
        <taxon>Eukaryota</taxon>
        <taxon>Sar</taxon>
        <taxon>Stramenopiles</taxon>
        <taxon>Ochrophyta</taxon>
        <taxon>Bolidophyceae</taxon>
        <taxon>Parmales</taxon>
        <taxon>Triparmaceae</taxon>
        <taxon>Triparma</taxon>
    </lineage>
</organism>
<dbReference type="PANTHER" id="PTHR11059">
    <property type="entry name" value="DNA REPAIR PROTEIN RECN"/>
    <property type="match status" value="1"/>
</dbReference>
<proteinExistence type="inferred from homology"/>
<dbReference type="PANTHER" id="PTHR11059:SF0">
    <property type="entry name" value="DNA REPAIR PROTEIN RECN"/>
    <property type="match status" value="1"/>
</dbReference>
<dbReference type="GO" id="GO:0006302">
    <property type="term" value="P:double-strand break repair"/>
    <property type="evidence" value="ECO:0007669"/>
    <property type="project" value="InterPro"/>
</dbReference>
<keyword evidence="6" id="KW-0234">DNA repair</keyword>
<keyword evidence="4" id="KW-0227">DNA damage</keyword>
<feature type="signal peptide" evidence="9">
    <location>
        <begin position="1"/>
        <end position="22"/>
    </location>
</feature>
<keyword evidence="5" id="KW-0067">ATP-binding</keyword>